<reference evidence="4 5" key="1">
    <citation type="submission" date="2022-04" db="EMBL/GenBank/DDBJ databases">
        <title>Leucobacter sp. isolated from rhizosphere of onion.</title>
        <authorList>
            <person name="Won M."/>
            <person name="Lee C.-M."/>
            <person name="Woen H.-Y."/>
            <person name="Kwon S.-W."/>
        </authorList>
    </citation>
    <scope>NUCLEOTIDE SEQUENCE [LARGE SCALE GENOMIC DNA]</scope>
    <source>
        <strain evidence="4 5">H25R-14</strain>
    </source>
</reference>
<name>A0ABY4FYR5_9MICO</name>
<dbReference type="PANTHER" id="PTHR11092:SF0">
    <property type="entry name" value="EPIMERASE FAMILY PROTEIN SDR39U1"/>
    <property type="match status" value="1"/>
</dbReference>
<gene>
    <name evidence="4" type="ORF">MUN76_05575</name>
</gene>
<evidence type="ECO:0000313" key="4">
    <source>
        <dbReference type="EMBL" id="UOQ61440.1"/>
    </source>
</evidence>
<keyword evidence="5" id="KW-1185">Reference proteome</keyword>
<evidence type="ECO:0000256" key="1">
    <source>
        <dbReference type="ARBA" id="ARBA00009353"/>
    </source>
</evidence>
<feature type="domain" description="DUF1731" evidence="3">
    <location>
        <begin position="248"/>
        <end position="295"/>
    </location>
</feature>
<dbReference type="RefSeq" id="WP_244687898.1">
    <property type="nucleotide sequence ID" value="NZ_CP095043.1"/>
</dbReference>
<dbReference type="InterPro" id="IPR013549">
    <property type="entry name" value="DUF1731"/>
</dbReference>
<proteinExistence type="inferred from homology"/>
<dbReference type="InterPro" id="IPR036291">
    <property type="entry name" value="NAD(P)-bd_dom_sf"/>
</dbReference>
<dbReference type="InterPro" id="IPR010099">
    <property type="entry name" value="SDR39U1"/>
</dbReference>
<evidence type="ECO:0000313" key="5">
    <source>
        <dbReference type="Proteomes" id="UP000831775"/>
    </source>
</evidence>
<protein>
    <submittedName>
        <fullName evidence="4">TIGR01777 family oxidoreductase</fullName>
    </submittedName>
</protein>
<sequence length="301" mass="31482">MTAAHVVVAGASGLIGGALTWSLRADGVRVTRLVRRPAQAPDEVEWLTDDAPLDPDVLAGADAVVALNGASIGRLPWTPGYRGTLRSSRLAPTRTLAAALRELCTDAPAFLSASATGFYGDRPGERLTEASTPGDTFLAELCVEWERAAREAGPGTRVVLLRTAPLLHRQGVLKPLVALTQLGVSGPLGRGTQVWPWISLDDEVRAIRHLIDHPVSGPVNLAGPTRATASEIGRALASQMHRPFLLPAPAWALRLGLGRDAADSLLLPDADAAPTALEASGFTFQHPTAGSAIAAALAEPR</sequence>
<accession>A0ABY4FYR5</accession>
<dbReference type="PANTHER" id="PTHR11092">
    <property type="entry name" value="SUGAR NUCLEOTIDE EPIMERASE RELATED"/>
    <property type="match status" value="1"/>
</dbReference>
<dbReference type="Pfam" id="PF08338">
    <property type="entry name" value="DUF1731"/>
    <property type="match status" value="1"/>
</dbReference>
<evidence type="ECO:0000259" key="2">
    <source>
        <dbReference type="Pfam" id="PF01370"/>
    </source>
</evidence>
<feature type="domain" description="NAD-dependent epimerase/dehydratase" evidence="2">
    <location>
        <begin position="6"/>
        <end position="218"/>
    </location>
</feature>
<dbReference type="NCBIfam" id="TIGR01777">
    <property type="entry name" value="yfcH"/>
    <property type="match status" value="1"/>
</dbReference>
<dbReference type="SUPFAM" id="SSF51735">
    <property type="entry name" value="NAD(P)-binding Rossmann-fold domains"/>
    <property type="match status" value="1"/>
</dbReference>
<evidence type="ECO:0000259" key="3">
    <source>
        <dbReference type="Pfam" id="PF08338"/>
    </source>
</evidence>
<dbReference type="Gene3D" id="3.40.50.720">
    <property type="entry name" value="NAD(P)-binding Rossmann-like Domain"/>
    <property type="match status" value="1"/>
</dbReference>
<dbReference type="Pfam" id="PF01370">
    <property type="entry name" value="Epimerase"/>
    <property type="match status" value="1"/>
</dbReference>
<dbReference type="Proteomes" id="UP000831775">
    <property type="component" value="Chromosome"/>
</dbReference>
<comment type="similarity">
    <text evidence="1">Belongs to the NAD(P)-dependent epimerase/dehydratase family. SDR39U1 subfamily.</text>
</comment>
<dbReference type="EMBL" id="CP095043">
    <property type="protein sequence ID" value="UOQ61440.1"/>
    <property type="molecule type" value="Genomic_DNA"/>
</dbReference>
<dbReference type="InterPro" id="IPR001509">
    <property type="entry name" value="Epimerase_deHydtase"/>
</dbReference>
<organism evidence="4 5">
    <name type="scientific">Leucobacter rhizosphaerae</name>
    <dbReference type="NCBI Taxonomy" id="2932245"/>
    <lineage>
        <taxon>Bacteria</taxon>
        <taxon>Bacillati</taxon>
        <taxon>Actinomycetota</taxon>
        <taxon>Actinomycetes</taxon>
        <taxon>Micrococcales</taxon>
        <taxon>Microbacteriaceae</taxon>
        <taxon>Leucobacter</taxon>
    </lineage>
</organism>